<feature type="signal peptide" evidence="1">
    <location>
        <begin position="1"/>
        <end position="26"/>
    </location>
</feature>
<protein>
    <recommendedName>
        <fullName evidence="4">Secreted protein</fullName>
    </recommendedName>
</protein>
<evidence type="ECO:0000313" key="3">
    <source>
        <dbReference type="Proteomes" id="UP001367771"/>
    </source>
</evidence>
<dbReference type="EMBL" id="JBBBDM010000007">
    <property type="protein sequence ID" value="MEI5688178.1"/>
    <property type="molecule type" value="Genomic_DNA"/>
</dbReference>
<proteinExistence type="predicted"/>
<dbReference type="Proteomes" id="UP001367771">
    <property type="component" value="Unassembled WGS sequence"/>
</dbReference>
<dbReference type="RefSeq" id="WP_152542102.1">
    <property type="nucleotide sequence ID" value="NZ_JBBBDM010000007.1"/>
</dbReference>
<evidence type="ECO:0000256" key="1">
    <source>
        <dbReference type="SAM" id="SignalP"/>
    </source>
</evidence>
<gene>
    <name evidence="2" type="ORF">V8201_13895</name>
</gene>
<sequence length="168" mass="18661">MKNPLRLITAALLFAVTVGASATANAQVSDHNYWITLTNNTPYLVTIYDIENSARYGTGHDDGTVTDRIDGTIEAGKSKMGRIRMLDVAYYTEVWFKASYSYEDRDTKKTNTPVCMFGITYKTSTGEFVSASASRYDGDPLPKCSVTGNGFDRYYFNIETSNDHPSPN</sequence>
<feature type="chain" id="PRO_5045412914" description="Secreted protein" evidence="1">
    <location>
        <begin position="27"/>
        <end position="168"/>
    </location>
</feature>
<reference evidence="2 3" key="1">
    <citation type="journal article" date="2013" name="Int. J. Syst. Evol. Microbiol.">
        <title>Sphingomonas kyungheensis sp. nov., a bacterium with ginsenoside-converting activity isolated from soil of a ginseng field.</title>
        <authorList>
            <person name="Son H.M."/>
            <person name="Yang J.E."/>
            <person name="Park Y."/>
            <person name="Han C.K."/>
            <person name="Kim S.G."/>
            <person name="Kook M."/>
            <person name="Yi T.H."/>
        </authorList>
    </citation>
    <scope>NUCLEOTIDE SEQUENCE [LARGE SCALE GENOMIC DNA]</scope>
    <source>
        <strain evidence="2 3">LMG 26582</strain>
    </source>
</reference>
<organism evidence="2 3">
    <name type="scientific">Sphingomonas kyungheensis</name>
    <dbReference type="NCBI Taxonomy" id="1069987"/>
    <lineage>
        <taxon>Bacteria</taxon>
        <taxon>Pseudomonadati</taxon>
        <taxon>Pseudomonadota</taxon>
        <taxon>Alphaproteobacteria</taxon>
        <taxon>Sphingomonadales</taxon>
        <taxon>Sphingomonadaceae</taxon>
        <taxon>Sphingomonas</taxon>
    </lineage>
</organism>
<evidence type="ECO:0008006" key="4">
    <source>
        <dbReference type="Google" id="ProtNLM"/>
    </source>
</evidence>
<name>A0ABU8H5E7_9SPHN</name>
<keyword evidence="3" id="KW-1185">Reference proteome</keyword>
<accession>A0ABU8H5E7</accession>
<keyword evidence="1" id="KW-0732">Signal</keyword>
<comment type="caution">
    <text evidence="2">The sequence shown here is derived from an EMBL/GenBank/DDBJ whole genome shotgun (WGS) entry which is preliminary data.</text>
</comment>
<evidence type="ECO:0000313" key="2">
    <source>
        <dbReference type="EMBL" id="MEI5688178.1"/>
    </source>
</evidence>